<accession>A0ABT8PH02</accession>
<name>A0ABT8PH02_9BURK</name>
<dbReference type="RefSeq" id="WP_301756562.1">
    <property type="nucleotide sequence ID" value="NZ_JAUJSQ010000010.1"/>
</dbReference>
<dbReference type="EMBL" id="JAUJSQ010000010">
    <property type="protein sequence ID" value="MDN7934351.1"/>
    <property type="molecule type" value="Genomic_DNA"/>
</dbReference>
<sequence>MVLSFNAVAYKLQYASVITNYSGCVWKNNGDGTSTLQVTANFKSITGNLGVLPNGKPSPDSDFISRGILIYTYDANGNMLPSSNAANYVAINGSKSTSGFVSDDYVIYRLGASEWDPSNWKNRNPFTAVIEVMINNAEIRDWPGISIRAGNYKIGDDVGEITGGAYVTNTGSANTCQVINPEVPPPPTPSLVVDVAAPDWNLEELPRGDGEKTLAGAAQQLCFAYTGLDGYRNFVINASSANGISGNRYLLRNTSKPSQTIPYDMTLDSGSATFRLPNASASPVRLNDSARTCFVPTFRTSVNATVDAGDYSDVLSFTVVTKS</sequence>
<proteinExistence type="predicted"/>
<evidence type="ECO:0000313" key="2">
    <source>
        <dbReference type="Proteomes" id="UP001171606"/>
    </source>
</evidence>
<comment type="caution">
    <text evidence="1">The sequence shown here is derived from an EMBL/GenBank/DDBJ whole genome shotgun (WGS) entry which is preliminary data.</text>
</comment>
<dbReference type="Proteomes" id="UP001171606">
    <property type="component" value="Unassembled WGS sequence"/>
</dbReference>
<reference evidence="1" key="1">
    <citation type="submission" date="2023-07" db="EMBL/GenBank/DDBJ databases">
        <title>A collection of bacterial strains from the Burkholderia cepacia Research Laboratory and Repository.</title>
        <authorList>
            <person name="Lipuma J."/>
            <person name="Spilker T."/>
            <person name="Caverly L."/>
        </authorList>
    </citation>
    <scope>NUCLEOTIDE SEQUENCE</scope>
    <source>
        <strain evidence="1">AU42020</strain>
    </source>
</reference>
<organism evidence="1 2">
    <name type="scientific">Burkholderia metallica</name>
    <dbReference type="NCBI Taxonomy" id="488729"/>
    <lineage>
        <taxon>Bacteria</taxon>
        <taxon>Pseudomonadati</taxon>
        <taxon>Pseudomonadota</taxon>
        <taxon>Betaproteobacteria</taxon>
        <taxon>Burkholderiales</taxon>
        <taxon>Burkholderiaceae</taxon>
        <taxon>Burkholderia</taxon>
        <taxon>Burkholderia cepacia complex</taxon>
    </lineage>
</organism>
<evidence type="ECO:0008006" key="3">
    <source>
        <dbReference type="Google" id="ProtNLM"/>
    </source>
</evidence>
<protein>
    <recommendedName>
        <fullName evidence="3">Fimbrial protein</fullName>
    </recommendedName>
</protein>
<keyword evidence="2" id="KW-1185">Reference proteome</keyword>
<gene>
    <name evidence="1" type="ORF">QZM52_23950</name>
</gene>
<evidence type="ECO:0000313" key="1">
    <source>
        <dbReference type="EMBL" id="MDN7934351.1"/>
    </source>
</evidence>